<evidence type="ECO:0000313" key="1">
    <source>
        <dbReference type="EMBL" id="JAE39011.1"/>
    </source>
</evidence>
<reference evidence="1" key="2">
    <citation type="journal article" date="2015" name="Data Brief">
        <title>Shoot transcriptome of the giant reed, Arundo donax.</title>
        <authorList>
            <person name="Barrero R.A."/>
            <person name="Guerrero F.D."/>
            <person name="Moolhuijzen P."/>
            <person name="Goolsby J.A."/>
            <person name="Tidwell J."/>
            <person name="Bellgard S.E."/>
            <person name="Bellgard M.I."/>
        </authorList>
    </citation>
    <scope>NUCLEOTIDE SEQUENCE</scope>
    <source>
        <tissue evidence="1">Shoot tissue taken approximately 20 cm above the soil surface</tissue>
    </source>
</reference>
<protein>
    <submittedName>
        <fullName evidence="1">Uncharacterized protein</fullName>
    </submittedName>
</protein>
<sequence length="11" mass="1393">MCTDFYEKSRI</sequence>
<name>A0A0A9HVX3_ARUDO</name>
<organism evidence="1">
    <name type="scientific">Arundo donax</name>
    <name type="common">Giant reed</name>
    <name type="synonym">Donax arundinaceus</name>
    <dbReference type="NCBI Taxonomy" id="35708"/>
    <lineage>
        <taxon>Eukaryota</taxon>
        <taxon>Viridiplantae</taxon>
        <taxon>Streptophyta</taxon>
        <taxon>Embryophyta</taxon>
        <taxon>Tracheophyta</taxon>
        <taxon>Spermatophyta</taxon>
        <taxon>Magnoliopsida</taxon>
        <taxon>Liliopsida</taxon>
        <taxon>Poales</taxon>
        <taxon>Poaceae</taxon>
        <taxon>PACMAD clade</taxon>
        <taxon>Arundinoideae</taxon>
        <taxon>Arundineae</taxon>
        <taxon>Arundo</taxon>
    </lineage>
</organism>
<proteinExistence type="predicted"/>
<reference evidence="1" key="1">
    <citation type="submission" date="2014-09" db="EMBL/GenBank/DDBJ databases">
        <authorList>
            <person name="Magalhaes I.L.F."/>
            <person name="Oliveira U."/>
            <person name="Santos F.R."/>
            <person name="Vidigal T.H.D.A."/>
            <person name="Brescovit A.D."/>
            <person name="Santos A.J."/>
        </authorList>
    </citation>
    <scope>NUCLEOTIDE SEQUENCE</scope>
    <source>
        <tissue evidence="1">Shoot tissue taken approximately 20 cm above the soil surface</tissue>
    </source>
</reference>
<accession>A0A0A9HVX3</accession>
<dbReference type="EMBL" id="GBRH01158885">
    <property type="protein sequence ID" value="JAE39011.1"/>
    <property type="molecule type" value="Transcribed_RNA"/>
</dbReference>